<dbReference type="Gene3D" id="1.10.540.10">
    <property type="entry name" value="Acyl-CoA dehydrogenase/oxidase, N-terminal domain"/>
    <property type="match status" value="1"/>
</dbReference>
<dbReference type="GO" id="GO:0003995">
    <property type="term" value="F:acyl-CoA dehydrogenase activity"/>
    <property type="evidence" value="ECO:0007669"/>
    <property type="project" value="TreeGrafter"/>
</dbReference>
<dbReference type="Pfam" id="PF00441">
    <property type="entry name" value="Acyl-CoA_dh_1"/>
    <property type="match status" value="1"/>
</dbReference>
<comment type="caution">
    <text evidence="7">The sequence shown here is derived from an EMBL/GenBank/DDBJ whole genome shotgun (WGS) entry which is preliminary data.</text>
</comment>
<evidence type="ECO:0000313" key="7">
    <source>
        <dbReference type="EMBL" id="GGM16032.1"/>
    </source>
</evidence>
<keyword evidence="8" id="KW-1185">Reference proteome</keyword>
<dbReference type="InterPro" id="IPR036250">
    <property type="entry name" value="AcylCo_DH-like_C"/>
</dbReference>
<dbReference type="InterPro" id="IPR009075">
    <property type="entry name" value="AcylCo_DH/oxidase_C"/>
</dbReference>
<dbReference type="InterPro" id="IPR009100">
    <property type="entry name" value="AcylCoA_DH/oxidase_NM_dom_sf"/>
</dbReference>
<sequence length="364" mass="38368">MSEIAGLLADSAERLFGQRLTKAVRDEADQGGLTGGLWDACAELGLDLAALTEARGGAGLTDADLCAMARLAGRHALPVPLVETWLAERALATAGLEPLPEGTSATISPVLLSDAPELLRDGGTWRLSGTLRRVPHGRHARVLVVIAQTAEGWRTVRMDAPDPAALDRNYAGEPRDSFRLDGVSVTAIGEGGSRDDLHFDGALFRAAQMAGAMERVLDMTVAYAKERAQFGRTISKFQAVQQQIARLAGEAAAASAASHAAGDARSLGPARFETACAKLRAGEAAGEVAAIAHQVHGAVGFTHEYHLHFLTRRLWSWRDEFGSEAEWSDWVGAIAGKVGGEGLWAFLVKPDPALTAGPKELAGG</sequence>
<dbReference type="SUPFAM" id="SSF56645">
    <property type="entry name" value="Acyl-CoA dehydrogenase NM domain-like"/>
    <property type="match status" value="1"/>
</dbReference>
<dbReference type="Proteomes" id="UP000649829">
    <property type="component" value="Unassembled WGS sequence"/>
</dbReference>
<feature type="domain" description="Acyl-CoA dehydrogenase/oxidase C-terminal" evidence="6">
    <location>
        <begin position="205"/>
        <end position="313"/>
    </location>
</feature>
<keyword evidence="4" id="KW-0274">FAD</keyword>
<evidence type="ECO:0000256" key="5">
    <source>
        <dbReference type="ARBA" id="ARBA00023002"/>
    </source>
</evidence>
<dbReference type="RefSeq" id="WP_051630995.1">
    <property type="nucleotide sequence ID" value="NZ_BMLF01000008.1"/>
</dbReference>
<dbReference type="GO" id="GO:0050660">
    <property type="term" value="F:flavin adenine dinucleotide binding"/>
    <property type="evidence" value="ECO:0007669"/>
    <property type="project" value="InterPro"/>
</dbReference>
<accession>A0A917TA29</accession>
<proteinExistence type="inferred from homology"/>
<gene>
    <name evidence="7" type="ORF">GCM10011534_42480</name>
</gene>
<evidence type="ECO:0000256" key="3">
    <source>
        <dbReference type="ARBA" id="ARBA00022630"/>
    </source>
</evidence>
<reference evidence="7" key="2">
    <citation type="submission" date="2020-09" db="EMBL/GenBank/DDBJ databases">
        <authorList>
            <person name="Sun Q."/>
            <person name="Zhou Y."/>
        </authorList>
    </citation>
    <scope>NUCLEOTIDE SEQUENCE</scope>
    <source>
        <strain evidence="7">CGMCC 1.6293</strain>
    </source>
</reference>
<name>A0A917TA29_9RHOB</name>
<evidence type="ECO:0000256" key="4">
    <source>
        <dbReference type="ARBA" id="ARBA00022827"/>
    </source>
</evidence>
<evidence type="ECO:0000313" key="8">
    <source>
        <dbReference type="Proteomes" id="UP000649829"/>
    </source>
</evidence>
<dbReference type="PANTHER" id="PTHR43884:SF20">
    <property type="entry name" value="ACYL-COA DEHYDROGENASE FADE28"/>
    <property type="match status" value="1"/>
</dbReference>
<keyword evidence="5" id="KW-0560">Oxidoreductase</keyword>
<dbReference type="EMBL" id="BMLF01000008">
    <property type="protein sequence ID" value="GGM16032.1"/>
    <property type="molecule type" value="Genomic_DNA"/>
</dbReference>
<evidence type="ECO:0000259" key="6">
    <source>
        <dbReference type="Pfam" id="PF00441"/>
    </source>
</evidence>
<organism evidence="7 8">
    <name type="scientific">Pseudooceanicola nanhaiensis</name>
    <dbReference type="NCBI Taxonomy" id="375761"/>
    <lineage>
        <taxon>Bacteria</taxon>
        <taxon>Pseudomonadati</taxon>
        <taxon>Pseudomonadota</taxon>
        <taxon>Alphaproteobacteria</taxon>
        <taxon>Rhodobacterales</taxon>
        <taxon>Paracoccaceae</taxon>
        <taxon>Pseudooceanicola</taxon>
    </lineage>
</organism>
<protein>
    <submittedName>
        <fullName evidence="7">Acyl-CoA dehydrogenase</fullName>
    </submittedName>
</protein>
<dbReference type="Gene3D" id="1.20.140.10">
    <property type="entry name" value="Butyryl-CoA Dehydrogenase, subunit A, domain 3"/>
    <property type="match status" value="1"/>
</dbReference>
<comment type="similarity">
    <text evidence="2">Belongs to the acyl-CoA dehydrogenase family.</text>
</comment>
<comment type="cofactor">
    <cofactor evidence="1">
        <name>FAD</name>
        <dbReference type="ChEBI" id="CHEBI:57692"/>
    </cofactor>
</comment>
<keyword evidence="3" id="KW-0285">Flavoprotein</keyword>
<dbReference type="SUPFAM" id="SSF47203">
    <property type="entry name" value="Acyl-CoA dehydrogenase C-terminal domain-like"/>
    <property type="match status" value="1"/>
</dbReference>
<dbReference type="InterPro" id="IPR037069">
    <property type="entry name" value="AcylCoA_DH/ox_N_sf"/>
</dbReference>
<dbReference type="AlphaFoldDB" id="A0A917TA29"/>
<dbReference type="PANTHER" id="PTHR43884">
    <property type="entry name" value="ACYL-COA DEHYDROGENASE"/>
    <property type="match status" value="1"/>
</dbReference>
<evidence type="ECO:0000256" key="1">
    <source>
        <dbReference type="ARBA" id="ARBA00001974"/>
    </source>
</evidence>
<evidence type="ECO:0000256" key="2">
    <source>
        <dbReference type="ARBA" id="ARBA00009347"/>
    </source>
</evidence>
<reference evidence="7" key="1">
    <citation type="journal article" date="2014" name="Int. J. Syst. Evol. Microbiol.">
        <title>Complete genome sequence of Corynebacterium casei LMG S-19264T (=DSM 44701T), isolated from a smear-ripened cheese.</title>
        <authorList>
            <consortium name="US DOE Joint Genome Institute (JGI-PGF)"/>
            <person name="Walter F."/>
            <person name="Albersmeier A."/>
            <person name="Kalinowski J."/>
            <person name="Ruckert C."/>
        </authorList>
    </citation>
    <scope>NUCLEOTIDE SEQUENCE</scope>
    <source>
        <strain evidence="7">CGMCC 1.6293</strain>
    </source>
</reference>